<evidence type="ECO:0000256" key="1">
    <source>
        <dbReference type="SAM" id="MobiDB-lite"/>
    </source>
</evidence>
<feature type="compositionally biased region" description="Low complexity" evidence="1">
    <location>
        <begin position="9"/>
        <end position="20"/>
    </location>
</feature>
<feature type="compositionally biased region" description="Polar residues" evidence="1">
    <location>
        <begin position="21"/>
        <end position="50"/>
    </location>
</feature>
<organism evidence="2 3">
    <name type="scientific">Lachnoclostridium phytofermentans</name>
    <dbReference type="NCBI Taxonomy" id="66219"/>
    <lineage>
        <taxon>Bacteria</taxon>
        <taxon>Bacillati</taxon>
        <taxon>Bacillota</taxon>
        <taxon>Clostridia</taxon>
        <taxon>Lachnospirales</taxon>
        <taxon>Lachnospiraceae</taxon>
    </lineage>
</organism>
<gene>
    <name evidence="2" type="ORF">DHW61_13435</name>
</gene>
<evidence type="ECO:0000313" key="3">
    <source>
        <dbReference type="Proteomes" id="UP000262969"/>
    </source>
</evidence>
<dbReference type="Proteomes" id="UP000262969">
    <property type="component" value="Unassembled WGS sequence"/>
</dbReference>
<accession>A0A3D2X9I5</accession>
<feature type="non-terminal residue" evidence="2">
    <location>
        <position position="91"/>
    </location>
</feature>
<name>A0A3D2X9I5_9FIRM</name>
<dbReference type="EMBL" id="DPVV01000449">
    <property type="protein sequence ID" value="HCL03387.1"/>
    <property type="molecule type" value="Genomic_DNA"/>
</dbReference>
<protein>
    <submittedName>
        <fullName evidence="2">Uncharacterized protein</fullName>
    </submittedName>
</protein>
<feature type="region of interest" description="Disordered" evidence="1">
    <location>
        <begin position="1"/>
        <end position="50"/>
    </location>
</feature>
<comment type="caution">
    <text evidence="2">The sequence shown here is derived from an EMBL/GenBank/DDBJ whole genome shotgun (WGS) entry which is preliminary data.</text>
</comment>
<sequence length="91" mass="10143">MASKQTGTRSKQSQRQASSKPKTSNSKRTNQTKGKQTGSRSSKTQRNRQVQEYLVENESIRDEVVLIITALTSFLLLLSNFDLCGPVGQQI</sequence>
<dbReference type="AlphaFoldDB" id="A0A3D2X9I5"/>
<evidence type="ECO:0000313" key="2">
    <source>
        <dbReference type="EMBL" id="HCL03387.1"/>
    </source>
</evidence>
<proteinExistence type="predicted"/>
<reference evidence="2 3" key="1">
    <citation type="journal article" date="2018" name="Nat. Biotechnol.">
        <title>A standardized bacterial taxonomy based on genome phylogeny substantially revises the tree of life.</title>
        <authorList>
            <person name="Parks D.H."/>
            <person name="Chuvochina M."/>
            <person name="Waite D.W."/>
            <person name="Rinke C."/>
            <person name="Skarshewski A."/>
            <person name="Chaumeil P.A."/>
            <person name="Hugenholtz P."/>
        </authorList>
    </citation>
    <scope>NUCLEOTIDE SEQUENCE [LARGE SCALE GENOMIC DNA]</scope>
    <source>
        <strain evidence="2">UBA11728</strain>
    </source>
</reference>